<reference evidence="2" key="1">
    <citation type="journal article" date="2019" name="Int. J. Syst. Evol. Microbiol.">
        <title>The Global Catalogue of Microorganisms (GCM) 10K type strain sequencing project: providing services to taxonomists for standard genome sequencing and annotation.</title>
        <authorList>
            <consortium name="The Broad Institute Genomics Platform"/>
            <consortium name="The Broad Institute Genome Sequencing Center for Infectious Disease"/>
            <person name="Wu L."/>
            <person name="Ma J."/>
        </authorList>
    </citation>
    <scope>NUCLEOTIDE SEQUENCE [LARGE SCALE GENOMIC DNA]</scope>
    <source>
        <strain evidence="2">JCM 16904</strain>
    </source>
</reference>
<dbReference type="EMBL" id="BAAAZP010000031">
    <property type="protein sequence ID" value="GAA3656100.1"/>
    <property type="molecule type" value="Genomic_DNA"/>
</dbReference>
<evidence type="ECO:0000313" key="1">
    <source>
        <dbReference type="EMBL" id="GAA3656100.1"/>
    </source>
</evidence>
<name>A0ABP7BDR8_9ACTN</name>
<dbReference type="Proteomes" id="UP001500902">
    <property type="component" value="Unassembled WGS sequence"/>
</dbReference>
<comment type="caution">
    <text evidence="1">The sequence shown here is derived from an EMBL/GenBank/DDBJ whole genome shotgun (WGS) entry which is preliminary data.</text>
</comment>
<gene>
    <name evidence="1" type="ORF">GCM10022224_019060</name>
</gene>
<protein>
    <submittedName>
        <fullName evidence="1">Uncharacterized protein</fullName>
    </submittedName>
</protein>
<sequence>MERPLNRDDLLTLLDTATGACRAARAALADDGQFTIWDGDTPASELATTYRRRLRLTTRQGAQTQALQQTVDTLNDLGQSPIRLGSITSADRTWNYILFLTPDATKVIACTGVRRRGSEDD</sequence>
<dbReference type="RefSeq" id="WP_344875118.1">
    <property type="nucleotide sequence ID" value="NZ_BAAAZP010000031.1"/>
</dbReference>
<organism evidence="1 2">
    <name type="scientific">Nonomuraea antimicrobica</name>
    <dbReference type="NCBI Taxonomy" id="561173"/>
    <lineage>
        <taxon>Bacteria</taxon>
        <taxon>Bacillati</taxon>
        <taxon>Actinomycetota</taxon>
        <taxon>Actinomycetes</taxon>
        <taxon>Streptosporangiales</taxon>
        <taxon>Streptosporangiaceae</taxon>
        <taxon>Nonomuraea</taxon>
    </lineage>
</organism>
<keyword evidence="2" id="KW-1185">Reference proteome</keyword>
<proteinExistence type="predicted"/>
<evidence type="ECO:0000313" key="2">
    <source>
        <dbReference type="Proteomes" id="UP001500902"/>
    </source>
</evidence>
<accession>A0ABP7BDR8</accession>